<protein>
    <submittedName>
        <fullName evidence="1">Uncharacterized protein</fullName>
    </submittedName>
</protein>
<dbReference type="Proteomes" id="UP000177697">
    <property type="component" value="Unassembled WGS sequence"/>
</dbReference>
<organism evidence="1 2">
    <name type="scientific">Candidatus Zambryskibacteria bacterium RIFOXYC1_FULL_39_10</name>
    <dbReference type="NCBI Taxonomy" id="1802779"/>
    <lineage>
        <taxon>Bacteria</taxon>
        <taxon>Candidatus Zambryskiibacteriota</taxon>
    </lineage>
</organism>
<dbReference type="EMBL" id="MHWW01000012">
    <property type="protein sequence ID" value="OHB14815.1"/>
    <property type="molecule type" value="Genomic_DNA"/>
</dbReference>
<evidence type="ECO:0000313" key="1">
    <source>
        <dbReference type="EMBL" id="OHB14815.1"/>
    </source>
</evidence>
<sequence>MLNIGIEKDGESWLLVNYPELGVETEDDGTLSIKGLLIFDMVFSDTSGLYIIKPTSEHLREGYRIQDKYKIKILFKPSEYSNLPQVFEESGHIEALSKQKNIKLIDFHINPTGSACLCLNTKEAVYLPNGFNIPDFFNNLVIPFFYAQSYFRDFEKWPWGEYGHGMAGILESYLEYEPTKENIEMILDAIEKFCNRSHSNFNFYRERLRQKKIKGRNKCPVCNSGMRWEKCHAKSLAGFRKLKEHIDVLSIKI</sequence>
<proteinExistence type="predicted"/>
<accession>A0A1G2UZL8</accession>
<name>A0A1G2UZL8_9BACT</name>
<dbReference type="AlphaFoldDB" id="A0A1G2UZL8"/>
<comment type="caution">
    <text evidence="1">The sequence shown here is derived from an EMBL/GenBank/DDBJ whole genome shotgun (WGS) entry which is preliminary data.</text>
</comment>
<evidence type="ECO:0000313" key="2">
    <source>
        <dbReference type="Proteomes" id="UP000177697"/>
    </source>
</evidence>
<gene>
    <name evidence="1" type="ORF">A2431_00045</name>
</gene>
<reference evidence="1 2" key="1">
    <citation type="journal article" date="2016" name="Nat. Commun.">
        <title>Thousands of microbial genomes shed light on interconnected biogeochemical processes in an aquifer system.</title>
        <authorList>
            <person name="Anantharaman K."/>
            <person name="Brown C.T."/>
            <person name="Hug L.A."/>
            <person name="Sharon I."/>
            <person name="Castelle C.J."/>
            <person name="Probst A.J."/>
            <person name="Thomas B.C."/>
            <person name="Singh A."/>
            <person name="Wilkins M.J."/>
            <person name="Karaoz U."/>
            <person name="Brodie E.L."/>
            <person name="Williams K.H."/>
            <person name="Hubbard S.S."/>
            <person name="Banfield J.F."/>
        </authorList>
    </citation>
    <scope>NUCLEOTIDE SEQUENCE [LARGE SCALE GENOMIC DNA]</scope>
</reference>